<organism evidence="2 3">
    <name type="scientific">Macleaya cordata</name>
    <name type="common">Five-seeded plume-poppy</name>
    <name type="synonym">Bocconia cordata</name>
    <dbReference type="NCBI Taxonomy" id="56857"/>
    <lineage>
        <taxon>Eukaryota</taxon>
        <taxon>Viridiplantae</taxon>
        <taxon>Streptophyta</taxon>
        <taxon>Embryophyta</taxon>
        <taxon>Tracheophyta</taxon>
        <taxon>Spermatophyta</taxon>
        <taxon>Magnoliopsida</taxon>
        <taxon>Ranunculales</taxon>
        <taxon>Papaveraceae</taxon>
        <taxon>Papaveroideae</taxon>
        <taxon>Macleaya</taxon>
    </lineage>
</organism>
<dbReference type="STRING" id="56857.A0A200R967"/>
<feature type="compositionally biased region" description="Basic and acidic residues" evidence="1">
    <location>
        <begin position="258"/>
        <end position="281"/>
    </location>
</feature>
<dbReference type="FunCoup" id="A0A200R967">
    <property type="interactions" value="549"/>
</dbReference>
<evidence type="ECO:0000256" key="1">
    <source>
        <dbReference type="SAM" id="MobiDB-lite"/>
    </source>
</evidence>
<feature type="region of interest" description="Disordered" evidence="1">
    <location>
        <begin position="258"/>
        <end position="288"/>
    </location>
</feature>
<dbReference type="OMA" id="KRGLQMH"/>
<comment type="caution">
    <text evidence="2">The sequence shown here is derived from an EMBL/GenBank/DDBJ whole genome shotgun (WGS) entry which is preliminary data.</text>
</comment>
<dbReference type="InParanoid" id="A0A200R967"/>
<protein>
    <submittedName>
        <fullName evidence="2">Uncharacterized protein</fullName>
    </submittedName>
</protein>
<name>A0A200R967_MACCD</name>
<dbReference type="OrthoDB" id="1897217at2759"/>
<feature type="region of interest" description="Disordered" evidence="1">
    <location>
        <begin position="101"/>
        <end position="131"/>
    </location>
</feature>
<dbReference type="PANTHER" id="PTHR38357:SF1">
    <property type="entry name" value="EXPRESSED PROTEIN"/>
    <property type="match status" value="1"/>
</dbReference>
<evidence type="ECO:0000313" key="3">
    <source>
        <dbReference type="Proteomes" id="UP000195402"/>
    </source>
</evidence>
<dbReference type="Proteomes" id="UP000195402">
    <property type="component" value="Unassembled WGS sequence"/>
</dbReference>
<keyword evidence="3" id="KW-1185">Reference proteome</keyword>
<sequence length="305" mass="35110">MLGTLPSKYLKWVSKTLRARDFEEWAKLADEVLQDPVYKDRLEWELAEITLNGDKGNGISGRNGSAVSDLLDISERFGWDNEDKIGWSRIDFALLGTSKGGRIPRKSSSRVSDQMEEMGSSNDEDSRVDRERKLGVLNKSSSRVLKKMGYSSDEDSRVHRERKLGSFRGSQLKKMGYSNAEDSRVFQMEEMGYHGDEGSRVDREKKLGFLSTGTSRVSVEAEEVVVEGRRVRESREERRERQRLKRGLQMHKVRLEIGSNKKKENRDKQHLDQNQDKDLTVDRISSPFPGRETLLKKVLNKERVL</sequence>
<dbReference type="PANTHER" id="PTHR38357">
    <property type="entry name" value="EXPRESSED PROTEIN"/>
    <property type="match status" value="1"/>
</dbReference>
<evidence type="ECO:0000313" key="2">
    <source>
        <dbReference type="EMBL" id="OVA19226.1"/>
    </source>
</evidence>
<gene>
    <name evidence="2" type="ORF">BVC80_521g11</name>
</gene>
<proteinExistence type="predicted"/>
<feature type="region of interest" description="Disordered" evidence="1">
    <location>
        <begin position="146"/>
        <end position="170"/>
    </location>
</feature>
<dbReference type="GO" id="GO:0009536">
    <property type="term" value="C:plastid"/>
    <property type="evidence" value="ECO:0007669"/>
    <property type="project" value="TreeGrafter"/>
</dbReference>
<dbReference type="EMBL" id="MVGT01000213">
    <property type="protein sequence ID" value="OVA19226.1"/>
    <property type="molecule type" value="Genomic_DNA"/>
</dbReference>
<dbReference type="AlphaFoldDB" id="A0A200R967"/>
<accession>A0A200R967</accession>
<reference evidence="2 3" key="1">
    <citation type="journal article" date="2017" name="Mol. Plant">
        <title>The Genome of Medicinal Plant Macleaya cordata Provides New Insights into Benzylisoquinoline Alkaloids Metabolism.</title>
        <authorList>
            <person name="Liu X."/>
            <person name="Liu Y."/>
            <person name="Huang P."/>
            <person name="Ma Y."/>
            <person name="Qing Z."/>
            <person name="Tang Q."/>
            <person name="Cao H."/>
            <person name="Cheng P."/>
            <person name="Zheng Y."/>
            <person name="Yuan Z."/>
            <person name="Zhou Y."/>
            <person name="Liu J."/>
            <person name="Tang Z."/>
            <person name="Zhuo Y."/>
            <person name="Zhang Y."/>
            <person name="Yu L."/>
            <person name="Huang J."/>
            <person name="Yang P."/>
            <person name="Peng Q."/>
            <person name="Zhang J."/>
            <person name="Jiang W."/>
            <person name="Zhang Z."/>
            <person name="Lin K."/>
            <person name="Ro D.K."/>
            <person name="Chen X."/>
            <person name="Xiong X."/>
            <person name="Shang Y."/>
            <person name="Huang S."/>
            <person name="Zeng J."/>
        </authorList>
    </citation>
    <scope>NUCLEOTIDE SEQUENCE [LARGE SCALE GENOMIC DNA]</scope>
    <source>
        <strain evidence="3">cv. BLH2017</strain>
        <tissue evidence="2">Root</tissue>
    </source>
</reference>